<proteinExistence type="predicted"/>
<sequence length="163" mass="18409">MVSRLDETSSFHFYHLGSSPEPIIRFEIGDMLYLWDTQRNSLYERVEAEPLILEFRASRVPLYTNLREAEISMRSLQGYDPLEELCGDMKKITIKSIESVNRPPPVLPKVPPSSGVTSISEPLFGTRIFGSSIGRECIDIWAEYGATANQAARDEAKLKCPEP</sequence>
<dbReference type="Proteomes" id="UP000663846">
    <property type="component" value="Unassembled WGS sequence"/>
</dbReference>
<accession>A0A8H3A434</accession>
<reference evidence="1" key="1">
    <citation type="submission" date="2021-01" db="EMBL/GenBank/DDBJ databases">
        <authorList>
            <person name="Kaushik A."/>
        </authorList>
    </citation>
    <scope>NUCLEOTIDE SEQUENCE</scope>
    <source>
        <strain evidence="1">AG1-1C</strain>
    </source>
</reference>
<name>A0A8H3A434_9AGAM</name>
<organism evidence="1 2">
    <name type="scientific">Rhizoctonia solani</name>
    <dbReference type="NCBI Taxonomy" id="456999"/>
    <lineage>
        <taxon>Eukaryota</taxon>
        <taxon>Fungi</taxon>
        <taxon>Dikarya</taxon>
        <taxon>Basidiomycota</taxon>
        <taxon>Agaricomycotina</taxon>
        <taxon>Agaricomycetes</taxon>
        <taxon>Cantharellales</taxon>
        <taxon>Ceratobasidiaceae</taxon>
        <taxon>Rhizoctonia</taxon>
    </lineage>
</organism>
<evidence type="ECO:0000313" key="2">
    <source>
        <dbReference type="Proteomes" id="UP000663846"/>
    </source>
</evidence>
<gene>
    <name evidence="1" type="ORF">RDB_LOCUS42266</name>
</gene>
<dbReference type="AlphaFoldDB" id="A0A8H3A434"/>
<comment type="caution">
    <text evidence="1">The sequence shown here is derived from an EMBL/GenBank/DDBJ whole genome shotgun (WGS) entry which is preliminary data.</text>
</comment>
<protein>
    <submittedName>
        <fullName evidence="1">Uncharacterized protein</fullName>
    </submittedName>
</protein>
<evidence type="ECO:0000313" key="1">
    <source>
        <dbReference type="EMBL" id="CAE6389148.1"/>
    </source>
</evidence>
<dbReference type="EMBL" id="CAJMWS010000272">
    <property type="protein sequence ID" value="CAE6389148.1"/>
    <property type="molecule type" value="Genomic_DNA"/>
</dbReference>